<dbReference type="InterPro" id="IPR009061">
    <property type="entry name" value="DNA-bd_dom_put_sf"/>
</dbReference>
<evidence type="ECO:0000259" key="2">
    <source>
        <dbReference type="Pfam" id="PF12728"/>
    </source>
</evidence>
<proteinExistence type="predicted"/>
<gene>
    <name evidence="3" type="ORF">AB6A68_10955</name>
</gene>
<dbReference type="Proteomes" id="UP001560267">
    <property type="component" value="Unassembled WGS sequence"/>
</dbReference>
<name>A0ABV3Y4L7_9ACTN</name>
<dbReference type="SUPFAM" id="SSF46955">
    <property type="entry name" value="Putative DNA-binding domain"/>
    <property type="match status" value="1"/>
</dbReference>
<dbReference type="RefSeq" id="WP_276940626.1">
    <property type="nucleotide sequence ID" value="NZ_DAHZRH010000043.1"/>
</dbReference>
<accession>A0ABV3Y4L7</accession>
<dbReference type="EMBL" id="JBFSHR010000048">
    <property type="protein sequence ID" value="MEX6430345.1"/>
    <property type="molecule type" value="Genomic_DNA"/>
</dbReference>
<organism evidence="3 4">
    <name type="scientific">Ferrimicrobium acidiphilum</name>
    <dbReference type="NCBI Taxonomy" id="121039"/>
    <lineage>
        <taxon>Bacteria</taxon>
        <taxon>Bacillati</taxon>
        <taxon>Actinomycetota</taxon>
        <taxon>Acidimicrobiia</taxon>
        <taxon>Acidimicrobiales</taxon>
        <taxon>Acidimicrobiaceae</taxon>
        <taxon>Ferrimicrobium</taxon>
    </lineage>
</organism>
<dbReference type="InterPro" id="IPR041657">
    <property type="entry name" value="HTH_17"/>
</dbReference>
<evidence type="ECO:0000313" key="3">
    <source>
        <dbReference type="EMBL" id="MEX6430345.1"/>
    </source>
</evidence>
<dbReference type="InterPro" id="IPR010093">
    <property type="entry name" value="SinI_DNA-bd"/>
</dbReference>
<dbReference type="Pfam" id="PF12728">
    <property type="entry name" value="HTH_17"/>
    <property type="match status" value="1"/>
</dbReference>
<comment type="caution">
    <text evidence="3">The sequence shown here is derived from an EMBL/GenBank/DDBJ whole genome shotgun (WGS) entry which is preliminary data.</text>
</comment>
<keyword evidence="4" id="KW-1185">Reference proteome</keyword>
<dbReference type="NCBIfam" id="TIGR01764">
    <property type="entry name" value="excise"/>
    <property type="match status" value="1"/>
</dbReference>
<evidence type="ECO:0000256" key="1">
    <source>
        <dbReference type="SAM" id="MobiDB-lite"/>
    </source>
</evidence>
<feature type="region of interest" description="Disordered" evidence="1">
    <location>
        <begin position="72"/>
        <end position="91"/>
    </location>
</feature>
<feature type="domain" description="Helix-turn-helix" evidence="2">
    <location>
        <begin position="24"/>
        <end position="71"/>
    </location>
</feature>
<evidence type="ECO:0000313" key="4">
    <source>
        <dbReference type="Proteomes" id="UP001560267"/>
    </source>
</evidence>
<sequence>MTPTTPQTNPVKSVTIEALPAGILLDIDEAATALRISRSRLFQLVSSGQLLSVKLGRRRLFRRADLEAFASSLAPTPPAKGSRVRTSGSMG</sequence>
<reference evidence="3 4" key="1">
    <citation type="submission" date="2024-07" db="EMBL/GenBank/DDBJ databases">
        <title>Draft Genome Sequence of Ferrimicrobium acidiphilum Strain YE2023, Isolated from a Pulp of Bioleach Reactor.</title>
        <authorList>
            <person name="Elkina Y.A."/>
            <person name="Bulaeva A.G."/>
            <person name="Beletsky A.V."/>
            <person name="Mardanov A.V."/>
        </authorList>
    </citation>
    <scope>NUCLEOTIDE SEQUENCE [LARGE SCALE GENOMIC DNA]</scope>
    <source>
        <strain evidence="3 4">YE2023</strain>
    </source>
</reference>
<protein>
    <submittedName>
        <fullName evidence="3">Helix-turn-helix domain-containing protein</fullName>
    </submittedName>
</protein>